<accession>A0A139SJ73</accession>
<feature type="transmembrane region" description="Helical" evidence="1">
    <location>
        <begin position="316"/>
        <end position="336"/>
    </location>
</feature>
<protein>
    <recommendedName>
        <fullName evidence="4">AbrB family transcriptional regulator</fullName>
    </recommendedName>
</protein>
<dbReference type="PANTHER" id="PTHR38457">
    <property type="entry name" value="REGULATOR ABRB-RELATED"/>
    <property type="match status" value="1"/>
</dbReference>
<dbReference type="OrthoDB" id="8527964at2"/>
<proteinExistence type="predicted"/>
<sequence length="351" mass="37618">MRFTRLKGAFSQHWQVPLAGAAGGLCASLVHWPLPWVLGSLLAVIALRCLWQPQAKALPASGRRLGLCLVGSGIGLHFTREVGQQVPSHGLLILLGACCTLLLALLGMWLLRRAGVDRATAFFASLPGGSSEMVMLGLRFGADPARVAAAHSLRLLLVVLLVPSLFAWYLPKTGIHLASQVASAAQLALLLLSGTAVALLWSRLRQPNPWMLGPLCSSAAISLVLDWQLSLPLGFGELGQWLIGCSLGCYFDRSFFRSAPRFLGLVLLSTLLGMLGIVPLAWLLASFAKVDSFSLMLGMMPGGIAELTLSAEALQLSVALVAALQVLRLFLLVFLASPIYRLWNRLVARAE</sequence>
<keyword evidence="1" id="KW-0812">Transmembrane</keyword>
<gene>
    <name evidence="2" type="ORF">AXE65_07090</name>
</gene>
<evidence type="ECO:0000313" key="2">
    <source>
        <dbReference type="EMBL" id="KXU34599.1"/>
    </source>
</evidence>
<dbReference type="PANTHER" id="PTHR38457:SF1">
    <property type="entry name" value="REGULATOR ABRB-RELATED"/>
    <property type="match status" value="1"/>
</dbReference>
<feature type="transmembrane region" description="Helical" evidence="1">
    <location>
        <begin position="34"/>
        <end position="51"/>
    </location>
</feature>
<keyword evidence="1" id="KW-0472">Membrane</keyword>
<dbReference type="Proteomes" id="UP000072660">
    <property type="component" value="Unassembled WGS sequence"/>
</dbReference>
<feature type="transmembrane region" description="Helical" evidence="1">
    <location>
        <begin position="177"/>
        <end position="201"/>
    </location>
</feature>
<comment type="caution">
    <text evidence="2">The sequence shown here is derived from an EMBL/GenBank/DDBJ whole genome shotgun (WGS) entry which is preliminary data.</text>
</comment>
<dbReference type="Pfam" id="PF05145">
    <property type="entry name" value="AbrB"/>
    <property type="match status" value="1"/>
</dbReference>
<dbReference type="GO" id="GO:0016020">
    <property type="term" value="C:membrane"/>
    <property type="evidence" value="ECO:0007669"/>
    <property type="project" value="InterPro"/>
</dbReference>
<keyword evidence="3" id="KW-1185">Reference proteome</keyword>
<feature type="transmembrane region" description="Helical" evidence="1">
    <location>
        <begin position="153"/>
        <end position="171"/>
    </location>
</feature>
<evidence type="ECO:0000256" key="1">
    <source>
        <dbReference type="SAM" id="Phobius"/>
    </source>
</evidence>
<dbReference type="NCBIfam" id="TIGR03082">
    <property type="entry name" value="Gneg_AbrB_dup"/>
    <property type="match status" value="2"/>
</dbReference>
<organism evidence="2 3">
    <name type="scientific">Ventosimonas gracilis</name>
    <dbReference type="NCBI Taxonomy" id="1680762"/>
    <lineage>
        <taxon>Bacteria</taxon>
        <taxon>Pseudomonadati</taxon>
        <taxon>Pseudomonadota</taxon>
        <taxon>Gammaproteobacteria</taxon>
        <taxon>Pseudomonadales</taxon>
        <taxon>Ventosimonadaceae</taxon>
        <taxon>Ventosimonas</taxon>
    </lineage>
</organism>
<feature type="transmembrane region" description="Helical" evidence="1">
    <location>
        <begin position="63"/>
        <end position="79"/>
    </location>
</feature>
<dbReference type="EMBL" id="LSZO01000211">
    <property type="protein sequence ID" value="KXU34599.1"/>
    <property type="molecule type" value="Genomic_DNA"/>
</dbReference>
<dbReference type="PIRSF" id="PIRSF038991">
    <property type="entry name" value="Protein_AbrB"/>
    <property type="match status" value="1"/>
</dbReference>
<name>A0A139SJ73_9GAMM</name>
<evidence type="ECO:0008006" key="4">
    <source>
        <dbReference type="Google" id="ProtNLM"/>
    </source>
</evidence>
<dbReference type="GO" id="GO:0010468">
    <property type="term" value="P:regulation of gene expression"/>
    <property type="evidence" value="ECO:0007669"/>
    <property type="project" value="InterPro"/>
</dbReference>
<feature type="transmembrane region" description="Helical" evidence="1">
    <location>
        <begin position="91"/>
        <end position="111"/>
    </location>
</feature>
<evidence type="ECO:0000313" key="3">
    <source>
        <dbReference type="Proteomes" id="UP000072660"/>
    </source>
</evidence>
<dbReference type="InterPro" id="IPR007820">
    <property type="entry name" value="AbrB_fam"/>
</dbReference>
<dbReference type="InterPro" id="IPR017516">
    <property type="entry name" value="AbrB_dup"/>
</dbReference>
<dbReference type="AlphaFoldDB" id="A0A139SJ73"/>
<keyword evidence="1" id="KW-1133">Transmembrane helix</keyword>
<reference evidence="2 3" key="1">
    <citation type="submission" date="2016-02" db="EMBL/GenBank/DDBJ databases">
        <authorList>
            <person name="Wen L."/>
            <person name="He K."/>
            <person name="Yang H."/>
        </authorList>
    </citation>
    <scope>NUCLEOTIDE SEQUENCE [LARGE SCALE GENOMIC DNA]</scope>
    <source>
        <strain evidence="2 3">CV58</strain>
    </source>
</reference>
<dbReference type="RefSeq" id="WP_068392898.1">
    <property type="nucleotide sequence ID" value="NZ_LSZO01000211.1"/>
</dbReference>
<feature type="transmembrane region" description="Helical" evidence="1">
    <location>
        <begin position="262"/>
        <end position="285"/>
    </location>
</feature>